<dbReference type="SUPFAM" id="SSF55729">
    <property type="entry name" value="Acyl-CoA N-acyltransferases (Nat)"/>
    <property type="match status" value="1"/>
</dbReference>
<keyword evidence="2" id="KW-1185">Reference proteome</keyword>
<protein>
    <recommendedName>
        <fullName evidence="3">N-acetyltransferase</fullName>
    </recommendedName>
</protein>
<accession>A0A437J3L7</accession>
<gene>
    <name evidence="1" type="ORF">ENE74_16575</name>
</gene>
<evidence type="ECO:0000313" key="1">
    <source>
        <dbReference type="EMBL" id="RVT39069.1"/>
    </source>
</evidence>
<dbReference type="RefSeq" id="WP_127691983.1">
    <property type="nucleotide sequence ID" value="NZ_RZUL01000011.1"/>
</dbReference>
<organism evidence="1 2">
    <name type="scientific">Sphingobium algorifonticola</name>
    <dbReference type="NCBI Taxonomy" id="2008318"/>
    <lineage>
        <taxon>Bacteria</taxon>
        <taxon>Pseudomonadati</taxon>
        <taxon>Pseudomonadota</taxon>
        <taxon>Alphaproteobacteria</taxon>
        <taxon>Sphingomonadales</taxon>
        <taxon>Sphingomonadaceae</taxon>
        <taxon>Sphingobium</taxon>
    </lineage>
</organism>
<dbReference type="OrthoDB" id="7564055at2"/>
<dbReference type="Proteomes" id="UP000282977">
    <property type="component" value="Unassembled WGS sequence"/>
</dbReference>
<evidence type="ECO:0008006" key="3">
    <source>
        <dbReference type="Google" id="ProtNLM"/>
    </source>
</evidence>
<sequence>MSGVPEAGSGLARWFGSFADLSLADQRAVAELVKAGGAIQGSVEDIMPRLRRTRIMALLREGERGRIVGAGALKVPLRRYRQGRFANAGASIAGFEEAPELGYVVVHRDRRGQMLSGDLVEAIAAAIHEPAFATTDSNTMRNSLERSGFMRVGTDWQGSKGTLSLWVIDPGRVMLKGRLNVTQIHGPNSSHR</sequence>
<dbReference type="AlphaFoldDB" id="A0A437J3L7"/>
<reference evidence="1 2" key="1">
    <citation type="submission" date="2019-01" db="EMBL/GenBank/DDBJ databases">
        <authorList>
            <person name="Chen W.-M."/>
        </authorList>
    </citation>
    <scope>NUCLEOTIDE SEQUENCE [LARGE SCALE GENOMIC DNA]</scope>
    <source>
        <strain evidence="1 2">TLA-22</strain>
    </source>
</reference>
<evidence type="ECO:0000313" key="2">
    <source>
        <dbReference type="Proteomes" id="UP000282977"/>
    </source>
</evidence>
<proteinExistence type="predicted"/>
<name>A0A437J3L7_9SPHN</name>
<dbReference type="InterPro" id="IPR016181">
    <property type="entry name" value="Acyl_CoA_acyltransferase"/>
</dbReference>
<dbReference type="EMBL" id="RZUL01000011">
    <property type="protein sequence ID" value="RVT39069.1"/>
    <property type="molecule type" value="Genomic_DNA"/>
</dbReference>
<comment type="caution">
    <text evidence="1">The sequence shown here is derived from an EMBL/GenBank/DDBJ whole genome shotgun (WGS) entry which is preliminary data.</text>
</comment>